<feature type="chain" id="PRO_5022234297" evidence="2">
    <location>
        <begin position="22"/>
        <end position="321"/>
    </location>
</feature>
<comment type="similarity">
    <text evidence="1">Belongs to the UPF0065 (bug) family.</text>
</comment>
<dbReference type="InterPro" id="IPR042100">
    <property type="entry name" value="Bug_dom1"/>
</dbReference>
<proteinExistence type="inferred from homology"/>
<evidence type="ECO:0000256" key="2">
    <source>
        <dbReference type="SAM" id="SignalP"/>
    </source>
</evidence>
<evidence type="ECO:0000313" key="3">
    <source>
        <dbReference type="EMBL" id="TSH96455.1"/>
    </source>
</evidence>
<organism evidence="3 4">
    <name type="scientific">Verticiella sediminum</name>
    <dbReference type="NCBI Taxonomy" id="1247510"/>
    <lineage>
        <taxon>Bacteria</taxon>
        <taxon>Pseudomonadati</taxon>
        <taxon>Pseudomonadota</taxon>
        <taxon>Betaproteobacteria</taxon>
        <taxon>Burkholderiales</taxon>
        <taxon>Alcaligenaceae</taxon>
        <taxon>Verticiella</taxon>
    </lineage>
</organism>
<feature type="signal peptide" evidence="2">
    <location>
        <begin position="1"/>
        <end position="21"/>
    </location>
</feature>
<dbReference type="Pfam" id="PF03401">
    <property type="entry name" value="TctC"/>
    <property type="match status" value="1"/>
</dbReference>
<dbReference type="OrthoDB" id="8678477at2"/>
<evidence type="ECO:0000313" key="4">
    <source>
        <dbReference type="Proteomes" id="UP000318405"/>
    </source>
</evidence>
<dbReference type="AlphaFoldDB" id="A0A556AVN5"/>
<keyword evidence="4" id="KW-1185">Reference proteome</keyword>
<gene>
    <name evidence="3" type="ORF">FOZ76_09170</name>
</gene>
<dbReference type="InterPro" id="IPR005064">
    <property type="entry name" value="BUG"/>
</dbReference>
<dbReference type="CDD" id="cd07012">
    <property type="entry name" value="PBP2_Bug_TTT"/>
    <property type="match status" value="1"/>
</dbReference>
<dbReference type="PIRSF" id="PIRSF017082">
    <property type="entry name" value="YflP"/>
    <property type="match status" value="1"/>
</dbReference>
<dbReference type="SUPFAM" id="SSF53850">
    <property type="entry name" value="Periplasmic binding protein-like II"/>
    <property type="match status" value="1"/>
</dbReference>
<dbReference type="EMBL" id="VLTJ01000016">
    <property type="protein sequence ID" value="TSH96455.1"/>
    <property type="molecule type" value="Genomic_DNA"/>
</dbReference>
<comment type="caution">
    <text evidence="3">The sequence shown here is derived from an EMBL/GenBank/DDBJ whole genome shotgun (WGS) entry which is preliminary data.</text>
</comment>
<keyword evidence="2" id="KW-0732">Signal</keyword>
<evidence type="ECO:0000256" key="1">
    <source>
        <dbReference type="ARBA" id="ARBA00006987"/>
    </source>
</evidence>
<dbReference type="PANTHER" id="PTHR42928:SF5">
    <property type="entry name" value="BLR1237 PROTEIN"/>
    <property type="match status" value="1"/>
</dbReference>
<name>A0A556AVN5_9BURK</name>
<dbReference type="Gene3D" id="3.40.190.150">
    <property type="entry name" value="Bordetella uptake gene, domain 1"/>
    <property type="match status" value="1"/>
</dbReference>
<accession>A0A556AVN5</accession>
<reference evidence="3 4" key="1">
    <citation type="submission" date="2019-07" db="EMBL/GenBank/DDBJ databases">
        <title>Qingshengfaniella alkalisoli gen. nov., sp. nov., isolated from saline soil.</title>
        <authorList>
            <person name="Xu L."/>
            <person name="Huang X.-X."/>
            <person name="Sun J.-Q."/>
        </authorList>
    </citation>
    <scope>NUCLEOTIDE SEQUENCE [LARGE SCALE GENOMIC DNA]</scope>
    <source>
        <strain evidence="3 4">DSM 27279</strain>
    </source>
</reference>
<sequence>MTATVALALATIGAASDPARAQAEYPRQPIRLVVPAPAGGGTDHMARVIGNAIAANTRWTVVVENKPGASGIIGMEAAAKAKPDGYTIGIGQTATVAINPELFRTLPYDVLHDFVPIATLAEQPVVLVVRADASYSDLADLVKAHQAKHLTLASAGAGTVGQLVGEMLGTVVGAKFVTVPYRGTAPALQDVVGGITDAMFATPPGALPLLQGGRLRALAVTSAQRLPLLPDVPTLAELGYPGIEVSEWKVLMAPRGTPAAVIERLHREVQVALAQDEVIERVVADGNLPLTGSTAAAEAFVRKELARWSGIVREAGLSKTN</sequence>
<dbReference type="Proteomes" id="UP000318405">
    <property type="component" value="Unassembled WGS sequence"/>
</dbReference>
<protein>
    <submittedName>
        <fullName evidence="3">Tripartite tricarboxylate transporter substrate binding protein</fullName>
    </submittedName>
</protein>
<dbReference type="PANTHER" id="PTHR42928">
    <property type="entry name" value="TRICARBOXYLATE-BINDING PROTEIN"/>
    <property type="match status" value="1"/>
</dbReference>
<dbReference type="Gene3D" id="3.40.190.10">
    <property type="entry name" value="Periplasmic binding protein-like II"/>
    <property type="match status" value="1"/>
</dbReference>